<dbReference type="eggNOG" id="COG2043">
    <property type="taxonomic scope" value="Bacteria"/>
</dbReference>
<proteinExistence type="inferred from homology"/>
<feature type="binding site" evidence="5">
    <location>
        <begin position="282"/>
        <end position="287"/>
    </location>
    <ligand>
        <name>ATP</name>
        <dbReference type="ChEBI" id="CHEBI:30616"/>
    </ligand>
</feature>
<evidence type="ECO:0000313" key="7">
    <source>
        <dbReference type="EMBL" id="ACL06552.1"/>
    </source>
</evidence>
<reference evidence="7 8" key="1">
    <citation type="journal article" date="2012" name="Environ. Microbiol.">
        <title>The genome sequence of Desulfatibacillum alkenivorans AK-01: a blueprint for anaerobic alkane oxidation.</title>
        <authorList>
            <person name="Callaghan A.V."/>
            <person name="Morris B.E."/>
            <person name="Pereira I.A."/>
            <person name="McInerney M.J."/>
            <person name="Austin R.N."/>
            <person name="Groves J.T."/>
            <person name="Kukor J.J."/>
            <person name="Suflita J.M."/>
            <person name="Young L.Y."/>
            <person name="Zylstra G.J."/>
            <person name="Wawrik B."/>
        </authorList>
    </citation>
    <scope>NUCLEOTIDE SEQUENCE [LARGE SCALE GENOMIC DNA]</scope>
    <source>
        <strain evidence="7 8">AK-01</strain>
    </source>
</reference>
<dbReference type="NCBIfam" id="TIGR00152">
    <property type="entry name" value="dephospho-CoA kinase"/>
    <property type="match status" value="1"/>
</dbReference>
<dbReference type="Proteomes" id="UP000000739">
    <property type="component" value="Chromosome"/>
</dbReference>
<comment type="catalytic activity">
    <reaction evidence="5">
        <text>3'-dephospho-CoA + ATP = ADP + CoA + H(+)</text>
        <dbReference type="Rhea" id="RHEA:18245"/>
        <dbReference type="ChEBI" id="CHEBI:15378"/>
        <dbReference type="ChEBI" id="CHEBI:30616"/>
        <dbReference type="ChEBI" id="CHEBI:57287"/>
        <dbReference type="ChEBI" id="CHEBI:57328"/>
        <dbReference type="ChEBI" id="CHEBI:456216"/>
        <dbReference type="EC" id="2.7.1.24"/>
    </reaction>
</comment>
<comment type="subcellular location">
    <subcellularLocation>
        <location evidence="5">Cytoplasm</location>
    </subcellularLocation>
</comment>
<organism evidence="7 8">
    <name type="scientific">Desulfatibacillum aliphaticivorans</name>
    <dbReference type="NCBI Taxonomy" id="218208"/>
    <lineage>
        <taxon>Bacteria</taxon>
        <taxon>Pseudomonadati</taxon>
        <taxon>Thermodesulfobacteriota</taxon>
        <taxon>Desulfobacteria</taxon>
        <taxon>Desulfobacterales</taxon>
        <taxon>Desulfatibacillaceae</taxon>
        <taxon>Desulfatibacillum</taxon>
    </lineage>
</organism>
<name>B8FDC1_DESAL</name>
<dbReference type="SUPFAM" id="SSF52540">
    <property type="entry name" value="P-loop containing nucleoside triphosphate hydrolases"/>
    <property type="match status" value="1"/>
</dbReference>
<dbReference type="HOGENOM" id="CLU_565877_0_0_7"/>
<dbReference type="InterPro" id="IPR001977">
    <property type="entry name" value="Depp_CoAkinase"/>
</dbReference>
<dbReference type="PROSITE" id="PS51219">
    <property type="entry name" value="DPCK"/>
    <property type="match status" value="1"/>
</dbReference>
<dbReference type="Pfam" id="PF02596">
    <property type="entry name" value="DUF169"/>
    <property type="match status" value="1"/>
</dbReference>
<dbReference type="EMBL" id="CP001322">
    <property type="protein sequence ID" value="ACL06552.1"/>
    <property type="molecule type" value="Genomic_DNA"/>
</dbReference>
<keyword evidence="8" id="KW-1185">Reference proteome</keyword>
<dbReference type="PANTHER" id="PTHR37954">
    <property type="entry name" value="BLL4979 PROTEIN"/>
    <property type="match status" value="1"/>
</dbReference>
<evidence type="ECO:0000256" key="3">
    <source>
        <dbReference type="ARBA" id="ARBA00022840"/>
    </source>
</evidence>
<comment type="function">
    <text evidence="5">Catalyzes the phosphorylation of the 3'-hydroxyl group of dephosphocoenzyme A to form coenzyme A.</text>
</comment>
<dbReference type="InterPro" id="IPR027417">
    <property type="entry name" value="P-loop_NTPase"/>
</dbReference>
<dbReference type="RefSeq" id="WP_015949589.1">
    <property type="nucleotide sequence ID" value="NC_011768.1"/>
</dbReference>
<dbReference type="InterPro" id="IPR003748">
    <property type="entry name" value="DUF169"/>
</dbReference>
<keyword evidence="5 7" id="KW-0808">Transferase</keyword>
<evidence type="ECO:0000256" key="5">
    <source>
        <dbReference type="HAMAP-Rule" id="MF_00376"/>
    </source>
</evidence>
<keyword evidence="2 5" id="KW-0547">Nucleotide-binding</keyword>
<accession>B8FDC1</accession>
<dbReference type="GO" id="GO:0005524">
    <property type="term" value="F:ATP binding"/>
    <property type="evidence" value="ECO:0007669"/>
    <property type="project" value="UniProtKB-UniRule"/>
</dbReference>
<keyword evidence="5 7" id="KW-0418">Kinase</keyword>
<dbReference type="GO" id="GO:0004140">
    <property type="term" value="F:dephospho-CoA kinase activity"/>
    <property type="evidence" value="ECO:0007669"/>
    <property type="project" value="UniProtKB-UniRule"/>
</dbReference>
<gene>
    <name evidence="5" type="primary">coaE</name>
    <name evidence="7" type="ordered locus">Dalk_4876</name>
</gene>
<dbReference type="HAMAP" id="MF_00376">
    <property type="entry name" value="Dephospho_CoA_kinase"/>
    <property type="match status" value="1"/>
</dbReference>
<dbReference type="UniPathway" id="UPA00241">
    <property type="reaction ID" value="UER00356"/>
</dbReference>
<dbReference type="PANTHER" id="PTHR37954:SF3">
    <property type="entry name" value="DUF169 DOMAIN-CONTAINING PROTEIN"/>
    <property type="match status" value="1"/>
</dbReference>
<evidence type="ECO:0000256" key="6">
    <source>
        <dbReference type="NCBIfam" id="TIGR00152"/>
    </source>
</evidence>
<comment type="pathway">
    <text evidence="5">Cofactor biosynthesis; coenzyme A biosynthesis; CoA from (R)-pantothenate: step 5/5.</text>
</comment>
<evidence type="ECO:0000256" key="2">
    <source>
        <dbReference type="ARBA" id="ARBA00022741"/>
    </source>
</evidence>
<dbReference type="GO" id="GO:0005737">
    <property type="term" value="C:cytoplasm"/>
    <property type="evidence" value="ECO:0007669"/>
    <property type="project" value="UniProtKB-SubCell"/>
</dbReference>
<protein>
    <recommendedName>
        <fullName evidence="5 6">Dephospho-CoA kinase</fullName>
        <ecNumber evidence="5 6">2.7.1.24</ecNumber>
    </recommendedName>
    <alternativeName>
        <fullName evidence="5">Dephosphocoenzyme A kinase</fullName>
    </alternativeName>
</protein>
<evidence type="ECO:0000313" key="8">
    <source>
        <dbReference type="Proteomes" id="UP000000739"/>
    </source>
</evidence>
<keyword evidence="4 5" id="KW-0173">Coenzyme A biosynthesis</keyword>
<sequence>METNDLKAARNWEPVIRRMELLMRLKSFPVAFKMLENKEDIDKVPFMRRLSHKATMCQLTSLVRNFDWTVGATAEEFISVMCPSIIGLADLPEFMTDGTFRSIVWAKSRADGKKYENGIPRIPTGKYEAVIMAPLVYNPFEPDIVLIYANPAQMMLLINALQFEDYEVMQFFCVGESSCSDAIARCYNTGKPSLTIPCYGERRYGHAQDDELVMALPVGLMDKALAGLESLYKRGIRYPISYAGAEADVTAAFPAAYGAEAMVAALRGNKRRLLLGVTGSIATGKSTVAKMLEEKGAFTIDFDVLSRVVVEPGTQGYNDIVAYFGEQVLQEDKTLDRDKLREIVFSDMEKRKRLEGFTHPRIGEEFFRLVEEYTAQDPEAIIQVVIPLLIEINMQGMFHNLLMVYAPRDTQLKRLIERDGNSEELAQSIINAQMDVDDKKGYCDLLVDNSEGLEKTQAQVDELWIKLKAIQKERIAELEKGA</sequence>
<dbReference type="eggNOG" id="COG0237">
    <property type="taxonomic scope" value="Bacteria"/>
</dbReference>
<keyword evidence="5" id="KW-0963">Cytoplasm</keyword>
<dbReference type="KEGG" id="dal:Dalk_4876"/>
<comment type="similarity">
    <text evidence="1 5">Belongs to the CoaE family.</text>
</comment>
<dbReference type="Gene3D" id="3.40.50.300">
    <property type="entry name" value="P-loop containing nucleotide triphosphate hydrolases"/>
    <property type="match status" value="1"/>
</dbReference>
<dbReference type="GO" id="GO:0015937">
    <property type="term" value="P:coenzyme A biosynthetic process"/>
    <property type="evidence" value="ECO:0007669"/>
    <property type="project" value="UniProtKB-UniRule"/>
</dbReference>
<dbReference type="CDD" id="cd02022">
    <property type="entry name" value="DPCK"/>
    <property type="match status" value="1"/>
</dbReference>
<dbReference type="Pfam" id="PF01121">
    <property type="entry name" value="CoaE"/>
    <property type="match status" value="1"/>
</dbReference>
<keyword evidence="3 5" id="KW-0067">ATP-binding</keyword>
<evidence type="ECO:0000256" key="4">
    <source>
        <dbReference type="ARBA" id="ARBA00022993"/>
    </source>
</evidence>
<dbReference type="AlphaFoldDB" id="B8FDC1"/>
<evidence type="ECO:0000256" key="1">
    <source>
        <dbReference type="ARBA" id="ARBA00009018"/>
    </source>
</evidence>
<dbReference type="EC" id="2.7.1.24" evidence="5 6"/>